<feature type="domain" description="Mur ligase central" evidence="12">
    <location>
        <begin position="109"/>
        <end position="316"/>
    </location>
</feature>
<dbReference type="EC" id="6.3.2.13" evidence="8"/>
<dbReference type="GO" id="GO:0051301">
    <property type="term" value="P:cell division"/>
    <property type="evidence" value="ECO:0007669"/>
    <property type="project" value="UniProtKB-KW"/>
</dbReference>
<dbReference type="AlphaFoldDB" id="A0AAX6NDD4"/>
<evidence type="ECO:0000259" key="12">
    <source>
        <dbReference type="Pfam" id="PF08245"/>
    </source>
</evidence>
<evidence type="ECO:0000259" key="11">
    <source>
        <dbReference type="Pfam" id="PF02875"/>
    </source>
</evidence>
<keyword evidence="8 13" id="KW-0436">Ligase</keyword>
<dbReference type="Pfam" id="PF08245">
    <property type="entry name" value="Mur_ligase_M"/>
    <property type="match status" value="1"/>
</dbReference>
<dbReference type="GO" id="GO:0008360">
    <property type="term" value="P:regulation of cell shape"/>
    <property type="evidence" value="ECO:0007669"/>
    <property type="project" value="UniProtKB-KW"/>
</dbReference>
<proteinExistence type="inferred from homology"/>
<organism evidence="13 14">
    <name type="scientific">Priestia aryabhattai</name>
    <name type="common">Bacillus aryabhattai</name>
    <dbReference type="NCBI Taxonomy" id="412384"/>
    <lineage>
        <taxon>Bacteria</taxon>
        <taxon>Bacillati</taxon>
        <taxon>Bacillota</taxon>
        <taxon>Bacilli</taxon>
        <taxon>Bacillales</taxon>
        <taxon>Bacillaceae</taxon>
        <taxon>Priestia</taxon>
    </lineage>
</organism>
<dbReference type="InterPro" id="IPR036615">
    <property type="entry name" value="Mur_ligase_C_dom_sf"/>
</dbReference>
<dbReference type="GO" id="GO:0005524">
    <property type="term" value="F:ATP binding"/>
    <property type="evidence" value="ECO:0007669"/>
    <property type="project" value="UniProtKB-UniRule"/>
</dbReference>
<comment type="catalytic activity">
    <reaction evidence="8">
        <text>UDP-N-acetyl-alpha-D-muramoyl-L-alanyl-D-glutamate + meso-2,6-diaminopimelate + ATP = UDP-N-acetyl-alpha-D-muramoyl-L-alanyl-gamma-D-glutamyl-meso-2,6-diaminopimelate + ADP + phosphate + H(+)</text>
        <dbReference type="Rhea" id="RHEA:23676"/>
        <dbReference type="ChEBI" id="CHEBI:15378"/>
        <dbReference type="ChEBI" id="CHEBI:30616"/>
        <dbReference type="ChEBI" id="CHEBI:43474"/>
        <dbReference type="ChEBI" id="CHEBI:57791"/>
        <dbReference type="ChEBI" id="CHEBI:83900"/>
        <dbReference type="ChEBI" id="CHEBI:83905"/>
        <dbReference type="ChEBI" id="CHEBI:456216"/>
        <dbReference type="EC" id="6.3.2.13"/>
    </reaction>
</comment>
<sequence>MNINQLLSGIRFKEIQTGSEEEITNIAYDSRKVKKGALFVCQSGGNYDSHYFINEALEKGAVALIVEREIEIPNSEITVIKVENSRKALSGISSNFYNHPSHSLNVIGITGTNGKTSISYLVSEILQSNKETVGVIGTIGMEVNNVPLNLEKTTPTTPDSLELQIILGEMRKVNVSTVAMEVTSIGLDQHRVDDCQINIGVFTNLTEDHLDFHGTMENYKNSKRELFKLCEVGVINIDDLVGREYVQTMRERKQKNEKVKVTTYGIDTEADLKAFNVHLSPSGSKFKVKYLGNTYDVAINLPGKFNVYNALAAIGATLNSGVSMEGIIKALRNIRGAKGRFESVQSKSSFSVVVDYAHTPDALENVLTTAKEFKPNRLITVFGCGGDRDKSKRSLMGRISGDLSDFTIITSDNPRTEHPMGIIRDIEEGITKTTGLYEIVDDRKDAIKKAIEIASAGDIVIIAGKGHETYQIFNDRTIHFDDMEIVKELIS</sequence>
<comment type="caution">
    <text evidence="8">Lacks conserved residue(s) required for the propagation of feature annotation.</text>
</comment>
<dbReference type="PANTHER" id="PTHR23135">
    <property type="entry name" value="MUR LIGASE FAMILY MEMBER"/>
    <property type="match status" value="1"/>
</dbReference>
<feature type="binding site" evidence="8">
    <location>
        <position position="30"/>
    </location>
    <ligand>
        <name>UDP-N-acetyl-alpha-D-muramoyl-L-alanyl-D-glutamate</name>
        <dbReference type="ChEBI" id="CHEBI:83900"/>
    </ligand>
</feature>
<dbReference type="EMBL" id="JAPTGD010000002">
    <property type="protein sequence ID" value="MDU9693515.1"/>
    <property type="molecule type" value="Genomic_DNA"/>
</dbReference>
<comment type="caution">
    <text evidence="13">The sequence shown here is derived from an EMBL/GenBank/DDBJ whole genome shotgun (WGS) entry which is preliminary data.</text>
</comment>
<keyword evidence="4 8" id="KW-0133">Cell shape</keyword>
<dbReference type="InterPro" id="IPR013221">
    <property type="entry name" value="Mur_ligase_cen"/>
</dbReference>
<dbReference type="Proteomes" id="UP001269400">
    <property type="component" value="Unassembled WGS sequence"/>
</dbReference>
<accession>A0AAX6NDD4</accession>
<dbReference type="Pfam" id="PF02875">
    <property type="entry name" value="Mur_ligase_C"/>
    <property type="match status" value="1"/>
</dbReference>
<dbReference type="RefSeq" id="WP_316910741.1">
    <property type="nucleotide sequence ID" value="NZ_JAPTGD010000002.1"/>
</dbReference>
<evidence type="ECO:0000256" key="9">
    <source>
        <dbReference type="RuleBase" id="RU004135"/>
    </source>
</evidence>
<keyword evidence="8" id="KW-0460">Magnesium</keyword>
<evidence type="ECO:0000259" key="10">
    <source>
        <dbReference type="Pfam" id="PF01225"/>
    </source>
</evidence>
<dbReference type="Gene3D" id="3.40.1190.10">
    <property type="entry name" value="Mur-like, catalytic domain"/>
    <property type="match status" value="1"/>
</dbReference>
<feature type="binding site" evidence="8">
    <location>
        <position position="183"/>
    </location>
    <ligand>
        <name>UDP-N-acetyl-alpha-D-muramoyl-L-alanyl-D-glutamate</name>
        <dbReference type="ChEBI" id="CHEBI:83900"/>
    </ligand>
</feature>
<dbReference type="GO" id="GO:0005737">
    <property type="term" value="C:cytoplasm"/>
    <property type="evidence" value="ECO:0007669"/>
    <property type="project" value="UniProtKB-SubCell"/>
</dbReference>
<keyword evidence="3 8" id="KW-0132">Cell division</keyword>
<comment type="cofactor">
    <cofactor evidence="8">
        <name>Mg(2+)</name>
        <dbReference type="ChEBI" id="CHEBI:18420"/>
    </cofactor>
</comment>
<dbReference type="GO" id="GO:0071555">
    <property type="term" value="P:cell wall organization"/>
    <property type="evidence" value="ECO:0007669"/>
    <property type="project" value="UniProtKB-KW"/>
</dbReference>
<feature type="binding site" evidence="8">
    <location>
        <position position="468"/>
    </location>
    <ligand>
        <name>meso-2,6-diaminopimelate</name>
        <dbReference type="ChEBI" id="CHEBI:57791"/>
    </ligand>
</feature>
<comment type="function">
    <text evidence="8">Catalyzes the addition of meso-diaminopimelic acid to the nucleotide precursor UDP-N-acetylmuramoyl-L-alanyl-D-glutamate (UMAG) in the biosynthesis of bacterial cell-wall peptidoglycan.</text>
</comment>
<keyword evidence="7 8" id="KW-0961">Cell wall biogenesis/degradation</keyword>
<keyword evidence="5 8" id="KW-0573">Peptidoglycan synthesis</keyword>
<dbReference type="GO" id="GO:0000287">
    <property type="term" value="F:magnesium ion binding"/>
    <property type="evidence" value="ECO:0007669"/>
    <property type="project" value="UniProtKB-UniRule"/>
</dbReference>
<dbReference type="InterPro" id="IPR004101">
    <property type="entry name" value="Mur_ligase_C"/>
</dbReference>
<feature type="binding site" evidence="8">
    <location>
        <begin position="156"/>
        <end position="157"/>
    </location>
    <ligand>
        <name>UDP-N-acetyl-alpha-D-muramoyl-L-alanyl-D-glutamate</name>
        <dbReference type="ChEBI" id="CHEBI:83900"/>
    </ligand>
</feature>
<dbReference type="Gene3D" id="3.40.1390.10">
    <property type="entry name" value="MurE/MurF, N-terminal domain"/>
    <property type="match status" value="1"/>
</dbReference>
<name>A0AAX6NDD4_PRIAR</name>
<dbReference type="GO" id="GO:0008765">
    <property type="term" value="F:UDP-N-acetylmuramoylalanyl-D-glutamate-2,6-diaminopimelate ligase activity"/>
    <property type="evidence" value="ECO:0007669"/>
    <property type="project" value="UniProtKB-UniRule"/>
</dbReference>
<gene>
    <name evidence="8" type="primary">murE</name>
    <name evidence="13" type="ORF">O0Q50_20270</name>
</gene>
<reference evidence="13" key="2">
    <citation type="submission" date="2022-12" db="EMBL/GenBank/DDBJ databases">
        <authorList>
            <person name="Dechsakulwatana C."/>
            <person name="Rungsihiranrut A."/>
            <person name="Muangchinda C."/>
            <person name="Ningthoujam R."/>
            <person name="Klankeo P."/>
            <person name="Pinyakong O."/>
        </authorList>
    </citation>
    <scope>NUCLEOTIDE SEQUENCE</scope>
    <source>
        <strain evidence="13">TL01-2</strain>
    </source>
</reference>
<feature type="modified residue" description="N6-carboxylysine" evidence="8">
    <location>
        <position position="223"/>
    </location>
</feature>
<evidence type="ECO:0000313" key="13">
    <source>
        <dbReference type="EMBL" id="MDU9693515.1"/>
    </source>
</evidence>
<dbReference type="NCBIfam" id="TIGR01085">
    <property type="entry name" value="murE"/>
    <property type="match status" value="1"/>
</dbReference>
<evidence type="ECO:0000313" key="14">
    <source>
        <dbReference type="Proteomes" id="UP001269400"/>
    </source>
</evidence>
<evidence type="ECO:0000256" key="4">
    <source>
        <dbReference type="ARBA" id="ARBA00022960"/>
    </source>
</evidence>
<dbReference type="InterPro" id="IPR035911">
    <property type="entry name" value="MurE/MurF_N"/>
</dbReference>
<dbReference type="HAMAP" id="MF_00208">
    <property type="entry name" value="MurE"/>
    <property type="match status" value="1"/>
</dbReference>
<comment type="subcellular location">
    <subcellularLocation>
        <location evidence="8 9">Cytoplasm</location>
    </subcellularLocation>
</comment>
<feature type="binding site" evidence="8">
    <location>
        <position position="189"/>
    </location>
    <ligand>
        <name>UDP-N-acetyl-alpha-D-muramoyl-L-alanyl-D-glutamate</name>
        <dbReference type="ChEBI" id="CHEBI:83900"/>
    </ligand>
</feature>
<dbReference type="InterPro" id="IPR005761">
    <property type="entry name" value="UDP-N-AcMur-Glu-dNH2Pim_ligase"/>
</dbReference>
<comment type="pathway">
    <text evidence="1 8 9">Cell wall biogenesis; peptidoglycan biosynthesis.</text>
</comment>
<dbReference type="InterPro" id="IPR000713">
    <property type="entry name" value="Mur_ligase_N"/>
</dbReference>
<evidence type="ECO:0000256" key="1">
    <source>
        <dbReference type="ARBA" id="ARBA00004752"/>
    </source>
</evidence>
<feature type="binding site" evidence="8">
    <location>
        <begin position="111"/>
        <end position="117"/>
    </location>
    <ligand>
        <name>ATP</name>
        <dbReference type="ChEBI" id="CHEBI:30616"/>
    </ligand>
</feature>
<feature type="binding site" evidence="8">
    <location>
        <position position="464"/>
    </location>
    <ligand>
        <name>meso-2,6-diaminopimelate</name>
        <dbReference type="ChEBI" id="CHEBI:57791"/>
    </ligand>
</feature>
<keyword evidence="8" id="KW-0067">ATP-binding</keyword>
<dbReference type="GO" id="GO:0009252">
    <property type="term" value="P:peptidoglycan biosynthetic process"/>
    <property type="evidence" value="ECO:0007669"/>
    <property type="project" value="UniProtKB-UniRule"/>
</dbReference>
<feature type="binding site" evidence="8">
    <location>
        <position position="191"/>
    </location>
    <ligand>
        <name>UDP-N-acetyl-alpha-D-muramoyl-L-alanyl-D-glutamate</name>
        <dbReference type="ChEBI" id="CHEBI:83900"/>
    </ligand>
</feature>
<feature type="short sequence motif" description="Meso-diaminopimelate recognition motif" evidence="8">
    <location>
        <begin position="412"/>
        <end position="415"/>
    </location>
</feature>
<dbReference type="NCBIfam" id="NF001126">
    <property type="entry name" value="PRK00139.1-4"/>
    <property type="match status" value="1"/>
</dbReference>
<dbReference type="SUPFAM" id="SSF53623">
    <property type="entry name" value="MurD-like peptide ligases, catalytic domain"/>
    <property type="match status" value="1"/>
</dbReference>
<keyword evidence="8" id="KW-0547">Nucleotide-binding</keyword>
<feature type="binding site" evidence="8">
    <location>
        <begin position="412"/>
        <end position="415"/>
    </location>
    <ligand>
        <name>meso-2,6-diaminopimelate</name>
        <dbReference type="ChEBI" id="CHEBI:57791"/>
    </ligand>
</feature>
<evidence type="ECO:0000256" key="2">
    <source>
        <dbReference type="ARBA" id="ARBA00005898"/>
    </source>
</evidence>
<keyword evidence="6 8" id="KW-0131">Cell cycle</keyword>
<evidence type="ECO:0000256" key="5">
    <source>
        <dbReference type="ARBA" id="ARBA00022984"/>
    </source>
</evidence>
<reference evidence="13" key="1">
    <citation type="journal article" date="2022" name="J Environ Chem Eng">
        <title>Biodegradation of petroleum oil using a constructed nonpathogenic and heavy metal-tolerant bacterial consortium isolated from marine sponges.</title>
        <authorList>
            <person name="Dechsakulwatana C."/>
            <person name="Rungsihiranrut A."/>
            <person name="Muangchinda C."/>
            <person name="Ningthoujam R."/>
            <person name="Klankeo P."/>
            <person name="Pinyakong O."/>
        </authorList>
    </citation>
    <scope>NUCLEOTIDE SEQUENCE</scope>
    <source>
        <strain evidence="13">TL01-2</strain>
    </source>
</reference>
<dbReference type="SUPFAM" id="SSF63418">
    <property type="entry name" value="MurE/MurF N-terminal domain"/>
    <property type="match status" value="1"/>
</dbReference>
<evidence type="ECO:0000256" key="8">
    <source>
        <dbReference type="HAMAP-Rule" id="MF_00208"/>
    </source>
</evidence>
<comment type="PTM">
    <text evidence="8">Carboxylation is probably crucial for Mg(2+) binding and, consequently, for the gamma-phosphate positioning of ATP.</text>
</comment>
<evidence type="ECO:0000256" key="3">
    <source>
        <dbReference type="ARBA" id="ARBA00022618"/>
    </source>
</evidence>
<protein>
    <recommendedName>
        <fullName evidence="8">UDP-N-acetylmuramoyl-L-alanyl-D-glutamate--2,6-diaminopimelate ligase</fullName>
        <ecNumber evidence="8">6.3.2.13</ecNumber>
    </recommendedName>
    <alternativeName>
        <fullName evidence="8">Meso-A2pm-adding enzyme</fullName>
    </alternativeName>
    <alternativeName>
        <fullName evidence="8">Meso-diaminopimelate-adding enzyme</fullName>
    </alternativeName>
    <alternativeName>
        <fullName evidence="8">UDP-MurNAc-L-Ala-D-Glu:meso-diaminopimelate ligase</fullName>
    </alternativeName>
    <alternativeName>
        <fullName evidence="8">UDP-MurNAc-tripeptide synthetase</fullName>
    </alternativeName>
    <alternativeName>
        <fullName evidence="8">UDP-N-acetylmuramyl-tripeptide synthetase</fullName>
    </alternativeName>
</protein>
<evidence type="ECO:0000256" key="6">
    <source>
        <dbReference type="ARBA" id="ARBA00023306"/>
    </source>
</evidence>
<comment type="similarity">
    <text evidence="2 8">Belongs to the MurCDEF family. MurE subfamily.</text>
</comment>
<dbReference type="PANTHER" id="PTHR23135:SF4">
    <property type="entry name" value="UDP-N-ACETYLMURAMOYL-L-ALANYL-D-GLUTAMATE--2,6-DIAMINOPIMELATE LIGASE MURE HOMOLOG, CHLOROPLASTIC"/>
    <property type="match status" value="1"/>
</dbReference>
<dbReference type="InterPro" id="IPR036565">
    <property type="entry name" value="Mur-like_cat_sf"/>
</dbReference>
<feature type="binding site" evidence="8">
    <location>
        <position position="388"/>
    </location>
    <ligand>
        <name>meso-2,6-diaminopimelate</name>
        <dbReference type="ChEBI" id="CHEBI:57791"/>
    </ligand>
</feature>
<evidence type="ECO:0000256" key="7">
    <source>
        <dbReference type="ARBA" id="ARBA00023316"/>
    </source>
</evidence>
<feature type="domain" description="Mur ligase C-terminal" evidence="11">
    <location>
        <begin position="339"/>
        <end position="466"/>
    </location>
</feature>
<dbReference type="SUPFAM" id="SSF53244">
    <property type="entry name" value="MurD-like peptide ligases, peptide-binding domain"/>
    <property type="match status" value="1"/>
</dbReference>
<dbReference type="NCBIfam" id="NF001124">
    <property type="entry name" value="PRK00139.1-2"/>
    <property type="match status" value="1"/>
</dbReference>
<dbReference type="Gene3D" id="3.90.190.20">
    <property type="entry name" value="Mur ligase, C-terminal domain"/>
    <property type="match status" value="1"/>
</dbReference>
<keyword evidence="8" id="KW-0963">Cytoplasm</keyword>
<feature type="domain" description="Mur ligase N-terminal catalytic" evidence="10">
    <location>
        <begin position="22"/>
        <end position="97"/>
    </location>
</feature>
<dbReference type="Pfam" id="PF01225">
    <property type="entry name" value="Mur_ligase"/>
    <property type="match status" value="1"/>
</dbReference>